<dbReference type="Pfam" id="PF01551">
    <property type="entry name" value="Peptidase_M23"/>
    <property type="match status" value="1"/>
</dbReference>
<proteinExistence type="predicted"/>
<dbReference type="InterPro" id="IPR036779">
    <property type="entry name" value="LysM_dom_sf"/>
</dbReference>
<dbReference type="InterPro" id="IPR018392">
    <property type="entry name" value="LysM"/>
</dbReference>
<protein>
    <submittedName>
        <fullName evidence="2">Peptidase M23 family protein</fullName>
    </submittedName>
</protein>
<evidence type="ECO:0000259" key="1">
    <source>
        <dbReference type="PROSITE" id="PS51782"/>
    </source>
</evidence>
<dbReference type="PANTHER" id="PTHR21666">
    <property type="entry name" value="PEPTIDASE-RELATED"/>
    <property type="match status" value="1"/>
</dbReference>
<feature type="domain" description="LysM" evidence="1">
    <location>
        <begin position="102"/>
        <end position="146"/>
    </location>
</feature>
<comment type="caution">
    <text evidence="2">The sequence shown here is derived from an EMBL/GenBank/DDBJ whole genome shotgun (WGS) entry which is preliminary data.</text>
</comment>
<gene>
    <name evidence="2" type="ORF">UX06_C0028G0006</name>
</gene>
<organism evidence="2 3">
    <name type="scientific">Candidatus Giovannonibacteria bacterium GW2011_GWA2_45_21</name>
    <dbReference type="NCBI Taxonomy" id="1618649"/>
    <lineage>
        <taxon>Bacteria</taxon>
        <taxon>Candidatus Giovannoniibacteriota</taxon>
    </lineage>
</organism>
<dbReference type="Gene3D" id="2.70.70.10">
    <property type="entry name" value="Glucose Permease (Domain IIA)"/>
    <property type="match status" value="1"/>
</dbReference>
<dbReference type="GO" id="GO:0004222">
    <property type="term" value="F:metalloendopeptidase activity"/>
    <property type="evidence" value="ECO:0007669"/>
    <property type="project" value="TreeGrafter"/>
</dbReference>
<dbReference type="InterPro" id="IPR016047">
    <property type="entry name" value="M23ase_b-sheet_dom"/>
</dbReference>
<feature type="domain" description="LysM" evidence="1">
    <location>
        <begin position="152"/>
        <end position="196"/>
    </location>
</feature>
<dbReference type="Pfam" id="PF01476">
    <property type="entry name" value="LysM"/>
    <property type="match status" value="2"/>
</dbReference>
<dbReference type="SUPFAM" id="SSF51261">
    <property type="entry name" value="Duplicated hybrid motif"/>
    <property type="match status" value="1"/>
</dbReference>
<dbReference type="CDD" id="cd12797">
    <property type="entry name" value="M23_peptidase"/>
    <property type="match status" value="1"/>
</dbReference>
<dbReference type="Gene3D" id="3.10.350.10">
    <property type="entry name" value="LysM domain"/>
    <property type="match status" value="2"/>
</dbReference>
<dbReference type="CDD" id="cd00118">
    <property type="entry name" value="LysM"/>
    <property type="match status" value="2"/>
</dbReference>
<sequence length="338" mass="35491">MVEKKGTITLACFLIFFLASFAQVDAKFFDFFEKILGKTNESVSSMGTSQTIPLLNAPLNFNLLDGMGGGNINIVQDSALLSVTGPLGTIADVALHKSDQISLYVVRDGDTISDIAKVFGVSANTIRWANELKSESIISPGQILVILPVTGIQYTVKKGDTIGGIAKKFGGDSAEIISFNGLSLTSALEAGSTLVIPNGEATEPARSLAQNSPSRTSRVSGPLYAGYYIRPISGGIRTQGIHGYNGVDLANSCESPIMAAAGGDVIISKSQGWNSGYGQYVAISHPNGTQTLYAHMSLILVAPGFHVVQGQVIGYVGSTGLSTGCHVHFEVRGARNPF</sequence>
<dbReference type="InterPro" id="IPR050570">
    <property type="entry name" value="Cell_wall_metabolism_enzyme"/>
</dbReference>
<dbReference type="EMBL" id="LCKT01000028">
    <property type="protein sequence ID" value="KKU04062.1"/>
    <property type="molecule type" value="Genomic_DNA"/>
</dbReference>
<dbReference type="Proteomes" id="UP000034696">
    <property type="component" value="Unassembled WGS sequence"/>
</dbReference>
<name>A0A0G1M7I6_9BACT</name>
<evidence type="ECO:0000313" key="2">
    <source>
        <dbReference type="EMBL" id="KKU04062.1"/>
    </source>
</evidence>
<dbReference type="PROSITE" id="PS51782">
    <property type="entry name" value="LYSM"/>
    <property type="match status" value="2"/>
</dbReference>
<dbReference type="SMART" id="SM00257">
    <property type="entry name" value="LysM"/>
    <property type="match status" value="2"/>
</dbReference>
<dbReference type="InterPro" id="IPR011055">
    <property type="entry name" value="Dup_hybrid_motif"/>
</dbReference>
<reference evidence="2 3" key="1">
    <citation type="journal article" date="2015" name="Nature">
        <title>rRNA introns, odd ribosomes, and small enigmatic genomes across a large radiation of phyla.</title>
        <authorList>
            <person name="Brown C.T."/>
            <person name="Hug L.A."/>
            <person name="Thomas B.C."/>
            <person name="Sharon I."/>
            <person name="Castelle C.J."/>
            <person name="Singh A."/>
            <person name="Wilkins M.J."/>
            <person name="Williams K.H."/>
            <person name="Banfield J.F."/>
        </authorList>
    </citation>
    <scope>NUCLEOTIDE SEQUENCE [LARGE SCALE GENOMIC DNA]</scope>
</reference>
<dbReference type="AlphaFoldDB" id="A0A0G1M7I6"/>
<dbReference type="PANTHER" id="PTHR21666:SF270">
    <property type="entry name" value="MUREIN HYDROLASE ACTIVATOR ENVC"/>
    <property type="match status" value="1"/>
</dbReference>
<accession>A0A0G1M7I6</accession>
<evidence type="ECO:0000313" key="3">
    <source>
        <dbReference type="Proteomes" id="UP000034696"/>
    </source>
</evidence>